<dbReference type="OrthoDB" id="2148946at2759"/>
<dbReference type="AlphaFoldDB" id="A0A9P0QPE6"/>
<feature type="compositionally biased region" description="Polar residues" evidence="1">
    <location>
        <begin position="409"/>
        <end position="424"/>
    </location>
</feature>
<organism evidence="2 3">
    <name type="scientific">[Candida] railenensis</name>
    <dbReference type="NCBI Taxonomy" id="45579"/>
    <lineage>
        <taxon>Eukaryota</taxon>
        <taxon>Fungi</taxon>
        <taxon>Dikarya</taxon>
        <taxon>Ascomycota</taxon>
        <taxon>Saccharomycotina</taxon>
        <taxon>Pichiomycetes</taxon>
        <taxon>Debaryomycetaceae</taxon>
        <taxon>Kurtzmaniella</taxon>
    </lineage>
</organism>
<feature type="compositionally biased region" description="Polar residues" evidence="1">
    <location>
        <begin position="147"/>
        <end position="157"/>
    </location>
</feature>
<dbReference type="GO" id="GO:0010972">
    <property type="term" value="P:negative regulation of G2/M transition of mitotic cell cycle"/>
    <property type="evidence" value="ECO:0007669"/>
    <property type="project" value="TreeGrafter"/>
</dbReference>
<evidence type="ECO:0000256" key="1">
    <source>
        <dbReference type="SAM" id="MobiDB-lite"/>
    </source>
</evidence>
<feature type="compositionally biased region" description="Low complexity" evidence="1">
    <location>
        <begin position="158"/>
        <end position="177"/>
    </location>
</feature>
<dbReference type="Gene3D" id="1.25.40.10">
    <property type="entry name" value="Tetratricopeptide repeat domain"/>
    <property type="match status" value="1"/>
</dbReference>
<protein>
    <recommendedName>
        <fullName evidence="4">Protein DSF2</fullName>
    </recommendedName>
</protein>
<evidence type="ECO:0008006" key="4">
    <source>
        <dbReference type="Google" id="ProtNLM"/>
    </source>
</evidence>
<dbReference type="Proteomes" id="UP000837801">
    <property type="component" value="Unassembled WGS sequence"/>
</dbReference>
<keyword evidence="3" id="KW-1185">Reference proteome</keyword>
<dbReference type="InterPro" id="IPR052945">
    <property type="entry name" value="Mitotic_Regulator"/>
</dbReference>
<comment type="caution">
    <text evidence="2">The sequence shown here is derived from an EMBL/GenBank/DDBJ whole genome shotgun (WGS) entry which is preliminary data.</text>
</comment>
<dbReference type="SUPFAM" id="SSF81901">
    <property type="entry name" value="HCP-like"/>
    <property type="match status" value="1"/>
</dbReference>
<reference evidence="2" key="1">
    <citation type="submission" date="2022-03" db="EMBL/GenBank/DDBJ databases">
        <authorList>
            <person name="Legras J.-L."/>
            <person name="Devillers H."/>
            <person name="Grondin C."/>
        </authorList>
    </citation>
    <scope>NUCLEOTIDE SEQUENCE</scope>
    <source>
        <strain evidence="2">CLIB 1423</strain>
    </source>
</reference>
<feature type="compositionally biased region" description="Basic residues" evidence="1">
    <location>
        <begin position="178"/>
        <end position="187"/>
    </location>
</feature>
<name>A0A9P0QPE6_9ASCO</name>
<dbReference type="PANTHER" id="PTHR43628:SF11">
    <property type="entry name" value="PROTEIN DSF2"/>
    <property type="match status" value="1"/>
</dbReference>
<dbReference type="InterPro" id="IPR011990">
    <property type="entry name" value="TPR-like_helical_dom_sf"/>
</dbReference>
<dbReference type="PANTHER" id="PTHR43628">
    <property type="entry name" value="ACTIVATOR OF C KINASE PROTEIN 1-RELATED"/>
    <property type="match status" value="1"/>
</dbReference>
<feature type="compositionally biased region" description="Low complexity" evidence="1">
    <location>
        <begin position="222"/>
        <end position="244"/>
    </location>
</feature>
<evidence type="ECO:0000313" key="2">
    <source>
        <dbReference type="EMBL" id="CAH2352460.1"/>
    </source>
</evidence>
<gene>
    <name evidence="2" type="ORF">CLIB1423_06S06942</name>
</gene>
<feature type="compositionally biased region" description="Polar residues" evidence="1">
    <location>
        <begin position="191"/>
        <end position="206"/>
    </location>
</feature>
<evidence type="ECO:0000313" key="3">
    <source>
        <dbReference type="Proteomes" id="UP000837801"/>
    </source>
</evidence>
<feature type="compositionally biased region" description="Low complexity" evidence="1">
    <location>
        <begin position="465"/>
        <end position="487"/>
    </location>
</feature>
<accession>A0A9P0QPE6</accession>
<feature type="region of interest" description="Disordered" evidence="1">
    <location>
        <begin position="147"/>
        <end position="245"/>
    </location>
</feature>
<sequence>MNINSRDGFENELTYSPLHQLELQMALSNGGNMKRKQSTGKAQVLKGKINNQPTTSNSSIHIAGGKNDYSNNEDAHHLDGGESIYSFDSVSTNGRLLDRLYLDDDNNEDNDDIDNWMGKRNSVFSNQSTGRLLDRLGLEEQAQAQNQHYNAPMSRTASAKQKLKSSSSSSLLSLGSLSRRKSSRKHIPIPTNASSIGLNRTPSVPKNKSRGRVSPPLNRNGSTSSITNSIKTNSTSNSTSSNNNEYTVGNVGSKIVQSDNKSIFSFQADMASLESVATISQKIPTPLSSPMTRSALDYASKRDTVDLEDYSADIFASSDEINTSSITPKLGRHKHTNSLPEPNLDQSPQAFQRQQQRQIDDLDEFQFTPSPTEGGYTSGQAAGQPPPLVRTHTEPAPQVRPLLHVGASTGDTPKSTNNLFQGVNSSPTSSMESRRSTSTSHAERQSPGKSSPIARGGERRIASEPSKFVSRSMSSSSIASASPNSKFSKTDLTPSARTNWAQELRNAGNHREASYQLQLAANIPNNYPKAMYLYAMALRYGQGVKLNERNSIKWLLRCLLVVQNTTDTQSQSNNDYVSKLVDISPEDLVLIMNRYITSEPEVDPIQLYDYYSKLPAAQLTKLITSIKSQSNIIASTYHEVGNCLINGWGLQTKDEMSGILYLSKAGSMGNIASMAQLGEIWSSKSKLHKKDYFRASAWLRLSELFGTKSIGNSWIYKEKYIKVTKQ</sequence>
<feature type="region of interest" description="Disordered" evidence="1">
    <location>
        <begin position="324"/>
        <end position="494"/>
    </location>
</feature>
<feature type="compositionally biased region" description="Low complexity" evidence="1">
    <location>
        <begin position="425"/>
        <end position="440"/>
    </location>
</feature>
<dbReference type="EMBL" id="CAKXYY010000006">
    <property type="protein sequence ID" value="CAH2352460.1"/>
    <property type="molecule type" value="Genomic_DNA"/>
</dbReference>
<dbReference type="GO" id="GO:0032153">
    <property type="term" value="C:cell division site"/>
    <property type="evidence" value="ECO:0007669"/>
    <property type="project" value="TreeGrafter"/>
</dbReference>
<proteinExistence type="predicted"/>
<feature type="compositionally biased region" description="Polar residues" evidence="1">
    <location>
        <begin position="337"/>
        <end position="351"/>
    </location>
</feature>